<dbReference type="Gramene" id="rna-AYBTSS11_LOCUS24830">
    <property type="protein sequence ID" value="CAJ1972776.1"/>
    <property type="gene ID" value="gene-AYBTSS11_LOCUS24830"/>
</dbReference>
<name>A0AA86SU23_9FABA</name>
<accession>A0AA86SU23</accession>
<keyword evidence="2" id="KW-1185">Reference proteome</keyword>
<evidence type="ECO:0000313" key="2">
    <source>
        <dbReference type="Proteomes" id="UP001189624"/>
    </source>
</evidence>
<reference evidence="1" key="1">
    <citation type="submission" date="2023-10" db="EMBL/GenBank/DDBJ databases">
        <authorList>
            <person name="Domelevo Entfellner J.-B."/>
        </authorList>
    </citation>
    <scope>NUCLEOTIDE SEQUENCE</scope>
</reference>
<dbReference type="AlphaFoldDB" id="A0AA86SU23"/>
<evidence type="ECO:0000313" key="1">
    <source>
        <dbReference type="EMBL" id="CAJ1972776.1"/>
    </source>
</evidence>
<proteinExistence type="predicted"/>
<gene>
    <name evidence="1" type="ORF">AYBTSS11_LOCUS24830</name>
</gene>
<feature type="non-terminal residue" evidence="1">
    <location>
        <position position="1"/>
    </location>
</feature>
<protein>
    <submittedName>
        <fullName evidence="1">Uncharacterized protein</fullName>
    </submittedName>
</protein>
<organism evidence="1 2">
    <name type="scientific">Sphenostylis stenocarpa</name>
    <dbReference type="NCBI Taxonomy" id="92480"/>
    <lineage>
        <taxon>Eukaryota</taxon>
        <taxon>Viridiplantae</taxon>
        <taxon>Streptophyta</taxon>
        <taxon>Embryophyta</taxon>
        <taxon>Tracheophyta</taxon>
        <taxon>Spermatophyta</taxon>
        <taxon>Magnoliopsida</taxon>
        <taxon>eudicotyledons</taxon>
        <taxon>Gunneridae</taxon>
        <taxon>Pentapetalae</taxon>
        <taxon>rosids</taxon>
        <taxon>fabids</taxon>
        <taxon>Fabales</taxon>
        <taxon>Fabaceae</taxon>
        <taxon>Papilionoideae</taxon>
        <taxon>50 kb inversion clade</taxon>
        <taxon>NPAAA clade</taxon>
        <taxon>indigoferoid/millettioid clade</taxon>
        <taxon>Phaseoleae</taxon>
        <taxon>Sphenostylis</taxon>
    </lineage>
</organism>
<sequence length="139" mass="16233">PYETLFSYYKLKTVANTTQAYMFSMQEHEWYEKTVKFSSPSFQHVIKQKNTMIQLMRNIVSLEKVQDKKVRCNDGVMRIEEHIDNKPRECDQRGGSFALLTNMELVLYLAGPKKRCNSKKSKLNNLRATFVSSNIISLN</sequence>
<dbReference type="Proteomes" id="UP001189624">
    <property type="component" value="Chromosome 8"/>
</dbReference>
<dbReference type="EMBL" id="OY731405">
    <property type="protein sequence ID" value="CAJ1972776.1"/>
    <property type="molecule type" value="Genomic_DNA"/>
</dbReference>